<organism evidence="1 2">
    <name type="scientific">Azospirillum argentinense</name>
    <dbReference type="NCBI Taxonomy" id="2970906"/>
    <lineage>
        <taxon>Bacteria</taxon>
        <taxon>Pseudomonadati</taxon>
        <taxon>Pseudomonadota</taxon>
        <taxon>Alphaproteobacteria</taxon>
        <taxon>Rhodospirillales</taxon>
        <taxon>Azospirillaceae</taxon>
        <taxon>Azospirillum</taxon>
    </lineage>
</organism>
<sequence length="62" mass="6454">MATTVPQQLDQAFAAACMDAFADVVKRAAEDLGVVDEAQHLWAPETLTRFSGREGGAGCAAS</sequence>
<keyword evidence="1" id="KW-0614">Plasmid</keyword>
<dbReference type="EMBL" id="CP032328">
    <property type="protein sequence ID" value="QCO00489.1"/>
    <property type="molecule type" value="Genomic_DNA"/>
</dbReference>
<dbReference type="RefSeq" id="WP_137119182.1">
    <property type="nucleotide sequence ID" value="NZ_CP032328.1"/>
</dbReference>
<name>A0A4D8PXA0_9PROT</name>
<dbReference type="Proteomes" id="UP000298595">
    <property type="component" value="Plasmid p7"/>
</dbReference>
<accession>A0A4D8PXA0</accession>
<protein>
    <submittedName>
        <fullName evidence="1">Uncharacterized protein</fullName>
    </submittedName>
</protein>
<evidence type="ECO:0000313" key="2">
    <source>
        <dbReference type="Proteomes" id="UP000298595"/>
    </source>
</evidence>
<dbReference type="KEGG" id="aare:D3093_35170"/>
<proteinExistence type="predicted"/>
<evidence type="ECO:0000313" key="1">
    <source>
        <dbReference type="EMBL" id="QCO00489.1"/>
    </source>
</evidence>
<reference evidence="1 2" key="1">
    <citation type="submission" date="2018-09" db="EMBL/GenBank/DDBJ databases">
        <title>Whole genome based analysis of evolution and adaptive divergence in Indian and Brazilian strains of Azospirillum brasilense.</title>
        <authorList>
            <person name="Singh C."/>
            <person name="Tripathi A.K."/>
        </authorList>
    </citation>
    <scope>NUCLEOTIDE SEQUENCE [LARGE SCALE GENOMIC DNA]</scope>
    <source>
        <strain evidence="1 2">MTCC4035</strain>
        <plasmid evidence="1 2">p7</plasmid>
    </source>
</reference>
<geneLocation type="plasmid" evidence="1 2">
    <name>p7</name>
</geneLocation>
<gene>
    <name evidence="1" type="ORF">D3093_35170</name>
</gene>
<dbReference type="AlphaFoldDB" id="A0A4D8PXA0"/>